<sequence>MGAAEKIVFQLPTWIRGGLLPQIYGISEDAARKYRDRGIWLEGVHWKKDPVGRIVYNPENINKWFSNE</sequence>
<dbReference type="RefSeq" id="WP_226750332.1">
    <property type="nucleotide sequence ID" value="NZ_JAEINI020000002.1"/>
</dbReference>
<reference evidence="1 2" key="1">
    <citation type="submission" date="2021-10" db="EMBL/GenBank/DDBJ databases">
        <title>Alishewanella koreense sp. nov. isolated from seawater of southwestern coast in South Korea and the proposal for the reclassification of Rheinheimera perlucida and Rheinheimera tuosuensis as Arsukibacterium perlucida and Arsukibacterium tuosuensis.</title>
        <authorList>
            <person name="Kim K.H."/>
            <person name="Ruan W."/>
            <person name="Kim K.R."/>
            <person name="Baek J.H."/>
            <person name="Jeon C.O."/>
        </authorList>
    </citation>
    <scope>NUCLEOTIDE SEQUENCE [LARGE SCALE GENOMIC DNA]</scope>
    <source>
        <strain evidence="1 2">16-MA</strain>
    </source>
</reference>
<dbReference type="EMBL" id="JAEINI020000002">
    <property type="protein sequence ID" value="MCB5226246.1"/>
    <property type="molecule type" value="Genomic_DNA"/>
</dbReference>
<dbReference type="Proteomes" id="UP000633814">
    <property type="component" value="Unassembled WGS sequence"/>
</dbReference>
<name>A0ABS8C1Q3_9ALTE</name>
<dbReference type="InterPro" id="IPR009634">
    <property type="entry name" value="Put_exci"/>
</dbReference>
<organism evidence="1 2">
    <name type="scientific">Alishewanella maricola</name>
    <dbReference type="NCBI Taxonomy" id="2795740"/>
    <lineage>
        <taxon>Bacteria</taxon>
        <taxon>Pseudomonadati</taxon>
        <taxon>Pseudomonadota</taxon>
        <taxon>Gammaproteobacteria</taxon>
        <taxon>Alteromonadales</taxon>
        <taxon>Alteromonadaceae</taxon>
        <taxon>Alishewanella</taxon>
    </lineage>
</organism>
<dbReference type="Gene3D" id="1.10.1660.60">
    <property type="entry name" value="Putative excisionased domain DUF1233"/>
    <property type="match status" value="1"/>
</dbReference>
<proteinExistence type="predicted"/>
<gene>
    <name evidence="1" type="primary">xisR</name>
    <name evidence="1" type="ORF">JAO78_005390</name>
</gene>
<keyword evidence="2" id="KW-1185">Reference proteome</keyword>
<accession>A0ABS8C1Q3</accession>
<comment type="caution">
    <text evidence="1">The sequence shown here is derived from an EMBL/GenBank/DDBJ whole genome shotgun (WGS) entry which is preliminary data.</text>
</comment>
<dbReference type="Pfam" id="PF06806">
    <property type="entry name" value="DUF1233"/>
    <property type="match status" value="1"/>
</dbReference>
<dbReference type="InterPro" id="IPR038146">
    <property type="entry name" value="933W_put_Xis_sf"/>
</dbReference>
<protein>
    <submittedName>
        <fullName evidence="1">Excisionase family protein</fullName>
    </submittedName>
</protein>
<evidence type="ECO:0000313" key="2">
    <source>
        <dbReference type="Proteomes" id="UP000633814"/>
    </source>
</evidence>
<evidence type="ECO:0000313" key="1">
    <source>
        <dbReference type="EMBL" id="MCB5226246.1"/>
    </source>
</evidence>